<evidence type="ECO:0000256" key="1">
    <source>
        <dbReference type="SAM" id="MobiDB-lite"/>
    </source>
</evidence>
<evidence type="ECO:0000313" key="3">
    <source>
        <dbReference type="Proteomes" id="UP000234190"/>
    </source>
</evidence>
<dbReference type="AlphaFoldDB" id="A0A2N4U585"/>
<evidence type="ECO:0000313" key="2">
    <source>
        <dbReference type="EMBL" id="PLC50181.1"/>
    </source>
</evidence>
<feature type="compositionally biased region" description="Basic and acidic residues" evidence="1">
    <location>
        <begin position="1"/>
        <end position="38"/>
    </location>
</feature>
<accession>A0A2N4U585</accession>
<gene>
    <name evidence="2" type="ORF">CR159_09250</name>
</gene>
<proteinExistence type="predicted"/>
<dbReference type="Proteomes" id="UP000234190">
    <property type="component" value="Unassembled WGS sequence"/>
</dbReference>
<dbReference type="OrthoDB" id="9935980at2"/>
<sequence length="61" mass="7043">MPEQPKTPDQKKPESDDSKDKIVPDPTDDRPQREDEYLSKFLQDPSPESGKQEGNENDKEK</sequence>
<organism evidence="2 3">
    <name type="scientific">Pollutimonas subterranea</name>
    <dbReference type="NCBI Taxonomy" id="2045210"/>
    <lineage>
        <taxon>Bacteria</taxon>
        <taxon>Pseudomonadati</taxon>
        <taxon>Pseudomonadota</taxon>
        <taxon>Betaproteobacteria</taxon>
        <taxon>Burkholderiales</taxon>
        <taxon>Alcaligenaceae</taxon>
        <taxon>Pollutimonas</taxon>
    </lineage>
</organism>
<feature type="compositionally biased region" description="Basic and acidic residues" evidence="1">
    <location>
        <begin position="50"/>
        <end position="61"/>
    </location>
</feature>
<dbReference type="EMBL" id="PDNW01000006">
    <property type="protein sequence ID" value="PLC50181.1"/>
    <property type="molecule type" value="Genomic_DNA"/>
</dbReference>
<feature type="region of interest" description="Disordered" evidence="1">
    <location>
        <begin position="1"/>
        <end position="61"/>
    </location>
</feature>
<comment type="caution">
    <text evidence="2">The sequence shown here is derived from an EMBL/GenBank/DDBJ whole genome shotgun (WGS) entry which is preliminary data.</text>
</comment>
<dbReference type="RefSeq" id="WP_102073729.1">
    <property type="nucleotide sequence ID" value="NZ_PDNW01000006.1"/>
</dbReference>
<reference evidence="2 3" key="1">
    <citation type="submission" date="2017-10" db="EMBL/GenBank/DDBJ databases">
        <title>Two draft genome sequences of Pusillimonas sp. strains isolated from a nitrate- and radionuclide-contaminated groundwater in Russia.</title>
        <authorList>
            <person name="Grouzdev D.S."/>
            <person name="Tourova T.P."/>
            <person name="Goeva M.A."/>
            <person name="Babich T.L."/>
            <person name="Sokolova D.S."/>
            <person name="Abdullin R."/>
            <person name="Poltaraus A.B."/>
            <person name="Toshchakov S.V."/>
            <person name="Nazina T.N."/>
        </authorList>
    </citation>
    <scope>NUCLEOTIDE SEQUENCE [LARGE SCALE GENOMIC DNA]</scope>
    <source>
        <strain evidence="2 3">JR1/69-3-13</strain>
    </source>
</reference>
<keyword evidence="3" id="KW-1185">Reference proteome</keyword>
<name>A0A2N4U585_9BURK</name>
<protein>
    <submittedName>
        <fullName evidence="2">Uncharacterized protein</fullName>
    </submittedName>
</protein>